<dbReference type="OrthoDB" id="9975062at2"/>
<keyword evidence="1" id="KW-0472">Membrane</keyword>
<protein>
    <submittedName>
        <fullName evidence="2">Uncharacterized protein</fullName>
    </submittedName>
</protein>
<dbReference type="Proteomes" id="UP000295657">
    <property type="component" value="Unassembled WGS sequence"/>
</dbReference>
<evidence type="ECO:0000256" key="1">
    <source>
        <dbReference type="SAM" id="Phobius"/>
    </source>
</evidence>
<proteinExistence type="predicted"/>
<evidence type="ECO:0000313" key="2">
    <source>
        <dbReference type="EMBL" id="TDQ56502.1"/>
    </source>
</evidence>
<dbReference type="EMBL" id="SNYQ01000010">
    <property type="protein sequence ID" value="TDQ56502.1"/>
    <property type="molecule type" value="Genomic_DNA"/>
</dbReference>
<keyword evidence="1" id="KW-1133">Transmembrane helix</keyword>
<keyword evidence="1" id="KW-0812">Transmembrane</keyword>
<dbReference type="AlphaFoldDB" id="A0A4R6V6B8"/>
<evidence type="ECO:0000313" key="3">
    <source>
        <dbReference type="Proteomes" id="UP000295657"/>
    </source>
</evidence>
<accession>A0A4R6V6B8</accession>
<reference evidence="2 3" key="1">
    <citation type="submission" date="2019-03" db="EMBL/GenBank/DDBJ databases">
        <title>Genomic Encyclopedia of Type Strains, Phase IV (KMG-IV): sequencing the most valuable type-strain genomes for metagenomic binning, comparative biology and taxonomic classification.</title>
        <authorList>
            <person name="Goeker M."/>
        </authorList>
    </citation>
    <scope>NUCLEOTIDE SEQUENCE [LARGE SCALE GENOMIC DNA]</scope>
    <source>
        <strain evidence="2 3">DSM 28403</strain>
    </source>
</reference>
<organism evidence="2 3">
    <name type="scientific">Mesocricetibacter intestinalis</name>
    <dbReference type="NCBI Taxonomy" id="1521930"/>
    <lineage>
        <taxon>Bacteria</taxon>
        <taxon>Pseudomonadati</taxon>
        <taxon>Pseudomonadota</taxon>
        <taxon>Gammaproteobacteria</taxon>
        <taxon>Pasteurellales</taxon>
        <taxon>Pasteurellaceae</taxon>
        <taxon>Mesocricetibacter</taxon>
    </lineage>
</organism>
<sequence length="132" mass="14767">MEILTVIIVVILIFIIISGKSGVGIKSSLIKEIHKQYYGGISAPSKIYPSISLEEAYNILKEYDANNHHAGNNSYSFWALVNNEPCFISVERIPCKRTGIKLLVTRAVDHNALLKFSGMKEDKIPNNLLSIY</sequence>
<keyword evidence="3" id="KW-1185">Reference proteome</keyword>
<name>A0A4R6V6B8_9PAST</name>
<dbReference type="RefSeq" id="WP_133545787.1">
    <property type="nucleotide sequence ID" value="NZ_SNYQ01000010.1"/>
</dbReference>
<gene>
    <name evidence="2" type="ORF">EDC45_1907</name>
</gene>
<feature type="transmembrane region" description="Helical" evidence="1">
    <location>
        <begin position="6"/>
        <end position="25"/>
    </location>
</feature>
<comment type="caution">
    <text evidence="2">The sequence shown here is derived from an EMBL/GenBank/DDBJ whole genome shotgun (WGS) entry which is preliminary data.</text>
</comment>